<reference evidence="1" key="1">
    <citation type="journal article" date="2019" name="Sci. Rep.">
        <title>Draft genome of Tanacetum cinerariifolium, the natural source of mosquito coil.</title>
        <authorList>
            <person name="Yamashiro T."/>
            <person name="Shiraishi A."/>
            <person name="Satake H."/>
            <person name="Nakayama K."/>
        </authorList>
    </citation>
    <scope>NUCLEOTIDE SEQUENCE</scope>
</reference>
<name>A0A699XG12_TANCI</name>
<sequence length="93" mass="10024">GDKYETGREMANQERVRQAVQLLEAQRLFTELQKLNPELPSTIVRTGALVITNLGLFYLSIGVGQLYTAKGHAFLAVSPGAPLVLALSGKRAG</sequence>
<organism evidence="1">
    <name type="scientific">Tanacetum cinerariifolium</name>
    <name type="common">Dalmatian daisy</name>
    <name type="synonym">Chrysanthemum cinerariifolium</name>
    <dbReference type="NCBI Taxonomy" id="118510"/>
    <lineage>
        <taxon>Eukaryota</taxon>
        <taxon>Viridiplantae</taxon>
        <taxon>Streptophyta</taxon>
        <taxon>Embryophyta</taxon>
        <taxon>Tracheophyta</taxon>
        <taxon>Spermatophyta</taxon>
        <taxon>Magnoliopsida</taxon>
        <taxon>eudicotyledons</taxon>
        <taxon>Gunneridae</taxon>
        <taxon>Pentapetalae</taxon>
        <taxon>asterids</taxon>
        <taxon>campanulids</taxon>
        <taxon>Asterales</taxon>
        <taxon>Asteraceae</taxon>
        <taxon>Asteroideae</taxon>
        <taxon>Anthemideae</taxon>
        <taxon>Anthemidinae</taxon>
        <taxon>Tanacetum</taxon>
    </lineage>
</organism>
<accession>A0A699XG12</accession>
<protein>
    <submittedName>
        <fullName evidence="1">Uncharacterized protein</fullName>
    </submittedName>
</protein>
<comment type="caution">
    <text evidence="1">The sequence shown here is derived from an EMBL/GenBank/DDBJ whole genome shotgun (WGS) entry which is preliminary data.</text>
</comment>
<dbReference type="AlphaFoldDB" id="A0A699XG12"/>
<proteinExistence type="predicted"/>
<feature type="non-terminal residue" evidence="1">
    <location>
        <position position="1"/>
    </location>
</feature>
<gene>
    <name evidence="1" type="ORF">Tci_927750</name>
</gene>
<feature type="non-terminal residue" evidence="1">
    <location>
        <position position="93"/>
    </location>
</feature>
<dbReference type="EMBL" id="BKCJ011821726">
    <property type="protein sequence ID" value="GFD55781.1"/>
    <property type="molecule type" value="Genomic_DNA"/>
</dbReference>
<evidence type="ECO:0000313" key="1">
    <source>
        <dbReference type="EMBL" id="GFD55781.1"/>
    </source>
</evidence>